<dbReference type="Pfam" id="PF00639">
    <property type="entry name" value="Rotamase"/>
    <property type="match status" value="1"/>
</dbReference>
<evidence type="ECO:0000256" key="7">
    <source>
        <dbReference type="ARBA" id="ARBA00023186"/>
    </source>
</evidence>
<comment type="similarity">
    <text evidence="8">Belongs to the PpiD chaperone family.</text>
</comment>
<dbReference type="SUPFAM" id="SSF54534">
    <property type="entry name" value="FKBP-like"/>
    <property type="match status" value="1"/>
</dbReference>
<gene>
    <name evidence="12" type="ORF">CTOB1V02_LOCUS10952</name>
</gene>
<evidence type="ECO:0000256" key="6">
    <source>
        <dbReference type="ARBA" id="ARBA00023136"/>
    </source>
</evidence>
<comment type="subcellular location">
    <subcellularLocation>
        <location evidence="1">Cell inner membrane</location>
        <topology evidence="1">Single-pass type II membrane protein</topology>
        <orientation evidence="1">Periplasmic side</orientation>
    </subcellularLocation>
</comment>
<evidence type="ECO:0000313" key="12">
    <source>
        <dbReference type="EMBL" id="CAD7233129.1"/>
    </source>
</evidence>
<dbReference type="Pfam" id="PF13624">
    <property type="entry name" value="SurA_N_3"/>
    <property type="match status" value="1"/>
</dbReference>
<keyword evidence="6" id="KW-0472">Membrane</keyword>
<evidence type="ECO:0000256" key="10">
    <source>
        <dbReference type="ARBA" id="ARBA00042775"/>
    </source>
</evidence>
<dbReference type="PANTHER" id="PTHR47529">
    <property type="entry name" value="PEPTIDYL-PROLYL CIS-TRANS ISOMERASE D"/>
    <property type="match status" value="1"/>
</dbReference>
<dbReference type="InterPro" id="IPR052029">
    <property type="entry name" value="PpiD_chaperone"/>
</dbReference>
<keyword evidence="2" id="KW-1003">Cell membrane</keyword>
<organism evidence="12">
    <name type="scientific">Cyprideis torosa</name>
    <dbReference type="NCBI Taxonomy" id="163714"/>
    <lineage>
        <taxon>Eukaryota</taxon>
        <taxon>Metazoa</taxon>
        <taxon>Ecdysozoa</taxon>
        <taxon>Arthropoda</taxon>
        <taxon>Crustacea</taxon>
        <taxon>Oligostraca</taxon>
        <taxon>Ostracoda</taxon>
        <taxon>Podocopa</taxon>
        <taxon>Podocopida</taxon>
        <taxon>Cytherocopina</taxon>
        <taxon>Cytheroidea</taxon>
        <taxon>Cytherideidae</taxon>
        <taxon>Cyprideis</taxon>
    </lineage>
</organism>
<evidence type="ECO:0000256" key="9">
    <source>
        <dbReference type="ARBA" id="ARBA00040743"/>
    </source>
</evidence>
<keyword evidence="4" id="KW-0812">Transmembrane</keyword>
<evidence type="ECO:0000256" key="5">
    <source>
        <dbReference type="ARBA" id="ARBA00022989"/>
    </source>
</evidence>
<dbReference type="InterPro" id="IPR046357">
    <property type="entry name" value="PPIase_dom_sf"/>
</dbReference>
<dbReference type="Gene3D" id="3.10.50.40">
    <property type="match status" value="2"/>
</dbReference>
<dbReference type="Gene3D" id="1.10.4030.10">
    <property type="entry name" value="Porin chaperone SurA, peptide-binding domain"/>
    <property type="match status" value="1"/>
</dbReference>
<dbReference type="InterPro" id="IPR023058">
    <property type="entry name" value="PPIase_PpiC_CS"/>
</dbReference>
<dbReference type="PANTHER" id="PTHR47529:SF1">
    <property type="entry name" value="PERIPLASMIC CHAPERONE PPID"/>
    <property type="match status" value="1"/>
</dbReference>
<dbReference type="OrthoDB" id="8114429at2759"/>
<accession>A0A7R8WLH8</accession>
<dbReference type="InterPro" id="IPR027304">
    <property type="entry name" value="Trigger_fact/SurA_dom_sf"/>
</dbReference>
<feature type="domain" description="PpiC" evidence="11">
    <location>
        <begin position="264"/>
        <end position="365"/>
    </location>
</feature>
<sequence>MLQLLRNKAQSIVIQAVVVIIALVFIFFGVGNFNGRGESAIIVGDESISFQQYSTAYENASDNIRRQFGGSLPQGLMESLNIKQQVINQLIDASLLRQGGEKMGIHVSPQEIGDYIGGMPQFQKDGLFDDERYREVLRNNNFSPTTFEEKIRLDMLSGKVRDNISTFASIVTPFEIEDLHRLEKSNFAIRYVPFAPSDYQENISVEDEKLEKWYEEKKENYKTQPEIELRYLSFSFSDMEEKIEVDDAQIEKYYEDHKQEYTTPEQRKARHILFKADQDTPETLREEQLKKAQEVRGMITESTDFAELAKVYSEGPSASEGGDLGFFGRNQMVEPFEKAAFSMEKEEISDIIRTPFGYHIIKLEDIKSSSTKPLSEVRDEIEAKLKEKEAGPMAFQLANEAYEKIITIGSLEAYLSANKEAQIKKLGPFSRETAPEEISGDNAFLDAAFSLKEKELSSLVETSKGYAILFADRVIPPKFLALQDTREKVEKDYREALAVETAKKEAAALLQAARDKKGLEEAAEESGYTVLQSDFFDRANSQAISLPHAVRTVAFSLSKASPLAEEVVEAEDKFYVVEFMAKNPPEAPMTDEEREQYQTTISRLKQQKLLSGWLANQRENTKIEISKRL</sequence>
<dbReference type="PROSITE" id="PS50198">
    <property type="entry name" value="PPIC_PPIASE_2"/>
    <property type="match status" value="1"/>
</dbReference>
<dbReference type="PROSITE" id="PS01096">
    <property type="entry name" value="PPIC_PPIASE_1"/>
    <property type="match status" value="1"/>
</dbReference>
<dbReference type="InterPro" id="IPR000297">
    <property type="entry name" value="PPIase_PpiC"/>
</dbReference>
<proteinExistence type="inferred from homology"/>
<keyword evidence="3" id="KW-0997">Cell inner membrane</keyword>
<dbReference type="SUPFAM" id="SSF109998">
    <property type="entry name" value="Triger factor/SurA peptide-binding domain-like"/>
    <property type="match status" value="1"/>
</dbReference>
<keyword evidence="7" id="KW-0143">Chaperone</keyword>
<dbReference type="EMBL" id="OB665693">
    <property type="protein sequence ID" value="CAD7233129.1"/>
    <property type="molecule type" value="Genomic_DNA"/>
</dbReference>
<protein>
    <recommendedName>
        <fullName evidence="9">Periplasmic chaperone PpiD</fullName>
    </recommendedName>
    <alternativeName>
        <fullName evidence="10">Periplasmic folding chaperone</fullName>
    </alternativeName>
</protein>
<evidence type="ECO:0000256" key="8">
    <source>
        <dbReference type="ARBA" id="ARBA00038408"/>
    </source>
</evidence>
<evidence type="ECO:0000256" key="4">
    <source>
        <dbReference type="ARBA" id="ARBA00022692"/>
    </source>
</evidence>
<keyword evidence="5" id="KW-1133">Transmembrane helix</keyword>
<evidence type="ECO:0000259" key="11">
    <source>
        <dbReference type="PROSITE" id="PS50198"/>
    </source>
</evidence>
<evidence type="ECO:0000256" key="1">
    <source>
        <dbReference type="ARBA" id="ARBA00004382"/>
    </source>
</evidence>
<dbReference type="GO" id="GO:0003755">
    <property type="term" value="F:peptidyl-prolyl cis-trans isomerase activity"/>
    <property type="evidence" value="ECO:0007669"/>
    <property type="project" value="InterPro"/>
</dbReference>
<dbReference type="AlphaFoldDB" id="A0A7R8WLH8"/>
<dbReference type="GO" id="GO:0005886">
    <property type="term" value="C:plasma membrane"/>
    <property type="evidence" value="ECO:0007669"/>
    <property type="project" value="UniProtKB-SubCell"/>
</dbReference>
<reference evidence="12" key="1">
    <citation type="submission" date="2020-11" db="EMBL/GenBank/DDBJ databases">
        <authorList>
            <person name="Tran Van P."/>
        </authorList>
    </citation>
    <scope>NUCLEOTIDE SEQUENCE</scope>
</reference>
<evidence type="ECO:0000256" key="2">
    <source>
        <dbReference type="ARBA" id="ARBA00022475"/>
    </source>
</evidence>
<name>A0A7R8WLH8_9CRUS</name>
<evidence type="ECO:0000256" key="3">
    <source>
        <dbReference type="ARBA" id="ARBA00022519"/>
    </source>
</evidence>